<dbReference type="EMBL" id="CP002395">
    <property type="protein sequence ID" value="ADU13082.1"/>
    <property type="molecule type" value="Genomic_DNA"/>
</dbReference>
<dbReference type="Proteomes" id="UP000001492">
    <property type="component" value="Chromosome 1"/>
</dbReference>
<keyword evidence="2" id="KW-1185">Reference proteome</keyword>
<proteinExistence type="predicted"/>
<dbReference type="AlphaFoldDB" id="E8RPI4"/>
<dbReference type="KEGG" id="aex:Astex_1414"/>
<evidence type="ECO:0000313" key="2">
    <source>
        <dbReference type="Proteomes" id="UP000001492"/>
    </source>
</evidence>
<sequence>MAATVLYLCEPYKAGRLTWLGSRDLGLPMFASLDPATGDLGQAQLLTTAGQSAVLAIPGCPLPYIAIPGERLARLTHQLRTISLSHPDVELARIVEGLESELAWYEANAKLKPPVAP</sequence>
<dbReference type="HOGENOM" id="CLU_2079899_0_0_5"/>
<accession>E8RPI4</accession>
<gene>
    <name evidence="1" type="ordered locus">Astex_1414</name>
</gene>
<name>E8RPI4_ASTEC</name>
<protein>
    <submittedName>
        <fullName evidence="1">Uncharacterized protein</fullName>
    </submittedName>
</protein>
<evidence type="ECO:0000313" key="1">
    <source>
        <dbReference type="EMBL" id="ADU13082.1"/>
    </source>
</evidence>
<reference evidence="2" key="1">
    <citation type="submission" date="2010-12" db="EMBL/GenBank/DDBJ databases">
        <title>Complete sequence of chromosome 1 of Asticcacaulis excentricus CB 48.</title>
        <authorList>
            <consortium name="US DOE Joint Genome Institute"/>
            <person name="Lucas S."/>
            <person name="Copeland A."/>
            <person name="Lapidus A."/>
            <person name="Cheng J.-F."/>
            <person name="Bruce D."/>
            <person name="Goodwin L."/>
            <person name="Pitluck S."/>
            <person name="Teshima H."/>
            <person name="Davenport K."/>
            <person name="Detter J.C."/>
            <person name="Han C."/>
            <person name="Tapia R."/>
            <person name="Land M."/>
            <person name="Hauser L."/>
            <person name="Jeffries C."/>
            <person name="Kyrpides N."/>
            <person name="Ivanova N."/>
            <person name="Ovchinnikova G."/>
            <person name="Brun Y.V."/>
            <person name="Woyke T."/>
        </authorList>
    </citation>
    <scope>NUCLEOTIDE SEQUENCE [LARGE SCALE GENOMIC DNA]</scope>
    <source>
        <strain evidence="2">ATCC 15261 / DSM 4724 / KCTC 12464 / NCIMB 9791 / VKM B-1370 / CB 48</strain>
    </source>
</reference>
<organism evidence="1 2">
    <name type="scientific">Asticcacaulis excentricus (strain ATCC 15261 / DSM 4724 / KCTC 12464 / NCIMB 9791 / VKM B-1370 / CB 48)</name>
    <dbReference type="NCBI Taxonomy" id="573065"/>
    <lineage>
        <taxon>Bacteria</taxon>
        <taxon>Pseudomonadati</taxon>
        <taxon>Pseudomonadota</taxon>
        <taxon>Alphaproteobacteria</taxon>
        <taxon>Caulobacterales</taxon>
        <taxon>Caulobacteraceae</taxon>
        <taxon>Asticcacaulis</taxon>
    </lineage>
</organism>
<dbReference type="OrthoDB" id="7276171at2"/>